<dbReference type="FunCoup" id="A0A2K1IVR3">
    <property type="interactions" value="1588"/>
</dbReference>
<dbReference type="InterPro" id="IPR015892">
    <property type="entry name" value="Carbonic_anhydrase_CS"/>
</dbReference>
<comment type="catalytic activity">
    <reaction evidence="7">
        <text>hydrogencarbonate + H(+) = CO2 + H2O</text>
        <dbReference type="Rhea" id="RHEA:10748"/>
        <dbReference type="ChEBI" id="CHEBI:15377"/>
        <dbReference type="ChEBI" id="CHEBI:15378"/>
        <dbReference type="ChEBI" id="CHEBI:16526"/>
        <dbReference type="ChEBI" id="CHEBI:17544"/>
        <dbReference type="EC" id="4.2.1.1"/>
    </reaction>
</comment>
<dbReference type="EC" id="4.2.1.1" evidence="3"/>
<reference evidence="9 11" key="1">
    <citation type="journal article" date="2008" name="Science">
        <title>The Physcomitrella genome reveals evolutionary insights into the conquest of land by plants.</title>
        <authorList>
            <person name="Rensing S."/>
            <person name="Lang D."/>
            <person name="Zimmer A."/>
            <person name="Terry A."/>
            <person name="Salamov A."/>
            <person name="Shapiro H."/>
            <person name="Nishiyama T."/>
            <person name="Perroud P.-F."/>
            <person name="Lindquist E."/>
            <person name="Kamisugi Y."/>
            <person name="Tanahashi T."/>
            <person name="Sakakibara K."/>
            <person name="Fujita T."/>
            <person name="Oishi K."/>
            <person name="Shin-I T."/>
            <person name="Kuroki Y."/>
            <person name="Toyoda A."/>
            <person name="Suzuki Y."/>
            <person name="Hashimoto A."/>
            <person name="Yamaguchi K."/>
            <person name="Sugano A."/>
            <person name="Kohara Y."/>
            <person name="Fujiyama A."/>
            <person name="Anterola A."/>
            <person name="Aoki S."/>
            <person name="Ashton N."/>
            <person name="Barbazuk W.B."/>
            <person name="Barker E."/>
            <person name="Bennetzen J."/>
            <person name="Bezanilla M."/>
            <person name="Blankenship R."/>
            <person name="Cho S.H."/>
            <person name="Dutcher S."/>
            <person name="Estelle M."/>
            <person name="Fawcett J.A."/>
            <person name="Gundlach H."/>
            <person name="Hanada K."/>
            <person name="Heyl A."/>
            <person name="Hicks K.A."/>
            <person name="Hugh J."/>
            <person name="Lohr M."/>
            <person name="Mayer K."/>
            <person name="Melkozernov A."/>
            <person name="Murata T."/>
            <person name="Nelson D."/>
            <person name="Pils B."/>
            <person name="Prigge M."/>
            <person name="Reiss B."/>
            <person name="Renner T."/>
            <person name="Rombauts S."/>
            <person name="Rushton P."/>
            <person name="Sanderfoot A."/>
            <person name="Schween G."/>
            <person name="Shiu S.-H."/>
            <person name="Stueber K."/>
            <person name="Theodoulou F.L."/>
            <person name="Tu H."/>
            <person name="Van de Peer Y."/>
            <person name="Verrier P.J."/>
            <person name="Waters E."/>
            <person name="Wood A."/>
            <person name="Yang L."/>
            <person name="Cove D."/>
            <person name="Cuming A."/>
            <person name="Hasebe M."/>
            <person name="Lucas S."/>
            <person name="Mishler D.B."/>
            <person name="Reski R."/>
            <person name="Grigoriev I."/>
            <person name="Quatrano R.S."/>
            <person name="Boore J.L."/>
        </authorList>
    </citation>
    <scope>NUCLEOTIDE SEQUENCE [LARGE SCALE GENOMIC DNA]</scope>
    <source>
        <strain evidence="10 11">cv. Gransden 2004</strain>
    </source>
</reference>
<evidence type="ECO:0000256" key="1">
    <source>
        <dbReference type="ARBA" id="ARBA00002904"/>
    </source>
</evidence>
<evidence type="ECO:0000256" key="7">
    <source>
        <dbReference type="ARBA" id="ARBA00048348"/>
    </source>
</evidence>
<feature type="binding site" evidence="8">
    <location>
        <position position="264"/>
    </location>
    <ligand>
        <name>Zn(2+)</name>
        <dbReference type="ChEBI" id="CHEBI:29105"/>
    </ligand>
</feature>
<keyword evidence="4 8" id="KW-0479">Metal-binding</keyword>
<dbReference type="InterPro" id="IPR001765">
    <property type="entry name" value="Carbonic_anhydrase"/>
</dbReference>
<dbReference type="GO" id="GO:0008270">
    <property type="term" value="F:zinc ion binding"/>
    <property type="evidence" value="ECO:0007669"/>
    <property type="project" value="InterPro"/>
</dbReference>
<gene>
    <name evidence="10" type="primary">LOC112273205</name>
    <name evidence="9" type="ORF">PHYPA_025311</name>
</gene>
<dbReference type="EnsemblPlants" id="Pp3c20_18640V3.1">
    <property type="protein sequence ID" value="Pp3c20_18640V3.1"/>
    <property type="gene ID" value="Pp3c20_18640"/>
</dbReference>
<feature type="binding site" evidence="8">
    <location>
        <position position="323"/>
    </location>
    <ligand>
        <name>Zn(2+)</name>
        <dbReference type="ChEBI" id="CHEBI:29105"/>
    </ligand>
</feature>
<evidence type="ECO:0000256" key="4">
    <source>
        <dbReference type="ARBA" id="ARBA00022723"/>
    </source>
</evidence>
<dbReference type="PROSITE" id="PS00705">
    <property type="entry name" value="PROK_CO2_ANHYDRASE_2"/>
    <property type="match status" value="1"/>
</dbReference>
<dbReference type="GO" id="GO:0004089">
    <property type="term" value="F:carbonate dehydratase activity"/>
    <property type="evidence" value="ECO:0007669"/>
    <property type="project" value="UniProtKB-EC"/>
</dbReference>
<comment type="function">
    <text evidence="1">Reversible hydration of carbon dioxide.</text>
</comment>
<dbReference type="CDD" id="cd00884">
    <property type="entry name" value="beta_CA_cladeB"/>
    <property type="match status" value="1"/>
</dbReference>
<organism evidence="9">
    <name type="scientific">Physcomitrium patens</name>
    <name type="common">Spreading-leaved earth moss</name>
    <name type="synonym">Physcomitrella patens</name>
    <dbReference type="NCBI Taxonomy" id="3218"/>
    <lineage>
        <taxon>Eukaryota</taxon>
        <taxon>Viridiplantae</taxon>
        <taxon>Streptophyta</taxon>
        <taxon>Embryophyta</taxon>
        <taxon>Bryophyta</taxon>
        <taxon>Bryophytina</taxon>
        <taxon>Bryopsida</taxon>
        <taxon>Funariidae</taxon>
        <taxon>Funariales</taxon>
        <taxon>Funariaceae</taxon>
        <taxon>Physcomitrium</taxon>
    </lineage>
</organism>
<dbReference type="Gene3D" id="3.40.1050.10">
    <property type="entry name" value="Carbonic anhydrase"/>
    <property type="match status" value="1"/>
</dbReference>
<dbReference type="PROSITE" id="PS00704">
    <property type="entry name" value="PROK_CO2_ANHYDRASE_1"/>
    <property type="match status" value="1"/>
</dbReference>
<dbReference type="GO" id="GO:0015976">
    <property type="term" value="P:carbon utilization"/>
    <property type="evidence" value="ECO:0007669"/>
    <property type="project" value="InterPro"/>
</dbReference>
<dbReference type="InterPro" id="IPR036874">
    <property type="entry name" value="Carbonic_anhydrase_sf"/>
</dbReference>
<dbReference type="PANTHER" id="PTHR11002">
    <property type="entry name" value="CARBONIC ANHYDRASE"/>
    <property type="match status" value="1"/>
</dbReference>
<dbReference type="STRING" id="3218.A0A2K1IVR3"/>
<dbReference type="Pfam" id="PF00484">
    <property type="entry name" value="Pro_CA"/>
    <property type="match status" value="1"/>
</dbReference>
<evidence type="ECO:0000313" key="9">
    <source>
        <dbReference type="EMBL" id="PNR33367.1"/>
    </source>
</evidence>
<dbReference type="Gramene" id="Pp3c20_18640V3.3">
    <property type="protein sequence ID" value="Pp3c20_18640V3.3"/>
    <property type="gene ID" value="Pp3c20_18640"/>
</dbReference>
<keyword evidence="5 8" id="KW-0862">Zinc</keyword>
<evidence type="ECO:0000313" key="10">
    <source>
        <dbReference type="EnsemblPlants" id="Pp3c20_18640V3.1"/>
    </source>
</evidence>
<dbReference type="Proteomes" id="UP000006727">
    <property type="component" value="Chromosome 20"/>
</dbReference>
<dbReference type="FunFam" id="3.40.1050.10:FF:000003">
    <property type="entry name" value="Carbonic anhydrase"/>
    <property type="match status" value="1"/>
</dbReference>
<comment type="cofactor">
    <cofactor evidence="8">
        <name>Zn(2+)</name>
        <dbReference type="ChEBI" id="CHEBI:29105"/>
    </cofactor>
    <text evidence="8">Binds 1 zinc ion per subunit.</text>
</comment>
<reference evidence="9 11" key="2">
    <citation type="journal article" date="2018" name="Plant J.">
        <title>The Physcomitrella patens chromosome-scale assembly reveals moss genome structure and evolution.</title>
        <authorList>
            <person name="Lang D."/>
            <person name="Ullrich K.K."/>
            <person name="Murat F."/>
            <person name="Fuchs J."/>
            <person name="Jenkins J."/>
            <person name="Haas F.B."/>
            <person name="Piednoel M."/>
            <person name="Gundlach H."/>
            <person name="Van Bel M."/>
            <person name="Meyberg R."/>
            <person name="Vives C."/>
            <person name="Morata J."/>
            <person name="Symeonidi A."/>
            <person name="Hiss M."/>
            <person name="Muchero W."/>
            <person name="Kamisugi Y."/>
            <person name="Saleh O."/>
            <person name="Blanc G."/>
            <person name="Decker E.L."/>
            <person name="van Gessel N."/>
            <person name="Grimwood J."/>
            <person name="Hayes R.D."/>
            <person name="Graham S.W."/>
            <person name="Gunter L.E."/>
            <person name="McDaniel S.F."/>
            <person name="Hoernstein S.N.W."/>
            <person name="Larsson A."/>
            <person name="Li F.W."/>
            <person name="Perroud P.F."/>
            <person name="Phillips J."/>
            <person name="Ranjan P."/>
            <person name="Rokshar D.S."/>
            <person name="Rothfels C.J."/>
            <person name="Schneider L."/>
            <person name="Shu S."/>
            <person name="Stevenson D.W."/>
            <person name="Thummler F."/>
            <person name="Tillich M."/>
            <person name="Villarreal Aguilar J.C."/>
            <person name="Widiez T."/>
            <person name="Wong G.K."/>
            <person name="Wymore A."/>
            <person name="Zhang Y."/>
            <person name="Zimmer A.D."/>
            <person name="Quatrano R.S."/>
            <person name="Mayer K.F.X."/>
            <person name="Goodstein D."/>
            <person name="Casacuberta J.M."/>
            <person name="Vandepoele K."/>
            <person name="Reski R."/>
            <person name="Cuming A.C."/>
            <person name="Tuskan G.A."/>
            <person name="Maumus F."/>
            <person name="Salse J."/>
            <person name="Schmutz J."/>
            <person name="Rensing S.A."/>
        </authorList>
    </citation>
    <scope>NUCLEOTIDE SEQUENCE [LARGE SCALE GENOMIC DNA]</scope>
    <source>
        <strain evidence="10 11">cv. Gransden 2004</strain>
    </source>
</reference>
<dbReference type="PANTHER" id="PTHR11002:SF76">
    <property type="entry name" value="CARBONIC ANHYDRASE"/>
    <property type="match status" value="1"/>
</dbReference>
<dbReference type="SMR" id="A0A2K1IVR3"/>
<keyword evidence="6" id="KW-0456">Lyase</keyword>
<evidence type="ECO:0000256" key="6">
    <source>
        <dbReference type="ARBA" id="ARBA00023239"/>
    </source>
</evidence>
<dbReference type="PaxDb" id="3218-PP1S44_343V6.1"/>
<accession>A0A2K1IVR3</accession>
<feature type="binding site" evidence="8">
    <location>
        <position position="262"/>
    </location>
    <ligand>
        <name>Zn(2+)</name>
        <dbReference type="ChEBI" id="CHEBI:29105"/>
    </ligand>
</feature>
<reference evidence="10" key="3">
    <citation type="submission" date="2020-12" db="UniProtKB">
        <authorList>
            <consortium name="EnsemblPlants"/>
        </authorList>
    </citation>
    <scope>IDENTIFICATION</scope>
</reference>
<proteinExistence type="inferred from homology"/>
<evidence type="ECO:0000256" key="5">
    <source>
        <dbReference type="ARBA" id="ARBA00022833"/>
    </source>
</evidence>
<dbReference type="EMBL" id="ABEU02000020">
    <property type="protein sequence ID" value="PNR33367.1"/>
    <property type="molecule type" value="Genomic_DNA"/>
</dbReference>
<dbReference type="SUPFAM" id="SSF53056">
    <property type="entry name" value="beta-carbonic anhydrase, cab"/>
    <property type="match status" value="1"/>
</dbReference>
<dbReference type="AlphaFoldDB" id="A0A2K1IVR3"/>
<evidence type="ECO:0000313" key="11">
    <source>
        <dbReference type="Proteomes" id="UP000006727"/>
    </source>
</evidence>
<protein>
    <recommendedName>
        <fullName evidence="3">carbonic anhydrase</fullName>
        <ecNumber evidence="3">4.2.1.1</ecNumber>
    </recommendedName>
</protein>
<dbReference type="SMART" id="SM00947">
    <property type="entry name" value="Pro_CA"/>
    <property type="match status" value="1"/>
</dbReference>
<evidence type="ECO:0000256" key="2">
    <source>
        <dbReference type="ARBA" id="ARBA00006217"/>
    </source>
</evidence>
<dbReference type="EnsemblPlants" id="Pp3c20_18640V3.3">
    <property type="protein sequence ID" value="Pp3c20_18640V3.3"/>
    <property type="gene ID" value="Pp3c20_18640"/>
</dbReference>
<evidence type="ECO:0000256" key="3">
    <source>
        <dbReference type="ARBA" id="ARBA00012925"/>
    </source>
</evidence>
<dbReference type="Gramene" id="Pp3c20_18640V3.1">
    <property type="protein sequence ID" value="Pp3c20_18640V3.1"/>
    <property type="gene ID" value="Pp3c20_18640"/>
</dbReference>
<name>A0A2K1IVR3_PHYPA</name>
<sequence length="428" mass="46778">MFIFSFFCFWVGHGLCLMPRRLRLVSSTRGGICLLLLNLKSLLVVVIVAVRVVFSGFSAVVSVVTGNASRCIDDSEVHVQGLELSLSRRVVLIIGLGSVCSSRLGLCCVAMEALERGLGLVGRSASTPGFSVEDSSRVRVTLRKGLVKVVSAARPLRSMEGVEFVGRRRIAESERVQERVDARSVTAHAAMMGGLGDSLKSGYVLKYLVVVDEHTEVDSTGDVIEKLKNGFRNFKVTQYNQKPDLYARLAEGQQPKVMMITCADSRVCPTMLHGLEAGEAFIVRNVANLVPPCEESGEHHGTSAAIEFAVTVLGVERIVVMGHSNCGGIRALMTRDAFSGDFVGSWIRIGLPAKKKALSVMKGKPLQEQCRFCEQEAVNVSLANLLTFPFIEERVKSGKLRIHGMHYNFIDGQLTSWEIEPEEAPVYS</sequence>
<comment type="similarity">
    <text evidence="2">Belongs to the beta-class carbonic anhydrase family.</text>
</comment>
<feature type="binding site" evidence="8">
    <location>
        <position position="326"/>
    </location>
    <ligand>
        <name>Zn(2+)</name>
        <dbReference type="ChEBI" id="CHEBI:29105"/>
    </ligand>
</feature>
<keyword evidence="11" id="KW-1185">Reference proteome</keyword>
<dbReference type="InterPro" id="IPR045066">
    <property type="entry name" value="Beta_CA_cladeB"/>
</dbReference>
<evidence type="ECO:0000256" key="8">
    <source>
        <dbReference type="PIRSR" id="PIRSR601765-1"/>
    </source>
</evidence>